<dbReference type="InterPro" id="IPR029045">
    <property type="entry name" value="ClpP/crotonase-like_dom_sf"/>
</dbReference>
<proteinExistence type="inferred from homology"/>
<sequence length="255" mass="27401">MDPVIHRTDGHVLEIALNRPDQLNALDESTLEALSRALALAEDEGVRAVLLRGEGRAFCAGQDLREAAAGGLDYQAHLTRYNRVVLQIRRLAKPVVAAVHGVAAGAGMALALAADLRVLGRETRLTTAFARIALVPDSGMTYTLPRTVGWGRAFELLALSPDLDAEAALRLGLANRVVAEDAVFEEARGLAARLAAGPTRVYGLIKHALDESARLGLEEVLELEAQLQKLAGEGADHEEGVRAFLEKRPPRFQGR</sequence>
<dbReference type="Gene3D" id="3.90.226.10">
    <property type="entry name" value="2-enoyl-CoA Hydratase, Chain A, domain 1"/>
    <property type="match status" value="1"/>
</dbReference>
<dbReference type="InterPro" id="IPR014748">
    <property type="entry name" value="Enoyl-CoA_hydra_C"/>
</dbReference>
<comment type="similarity">
    <text evidence="1 2">Belongs to the enoyl-CoA hydratase/isomerase family.</text>
</comment>
<protein>
    <submittedName>
        <fullName evidence="3">Enoyl-CoA hydratase</fullName>
    </submittedName>
</protein>
<name>A0A511RI04_9DEIN</name>
<dbReference type="PROSITE" id="PS00166">
    <property type="entry name" value="ENOYL_COA_HYDRATASE"/>
    <property type="match status" value="1"/>
</dbReference>
<dbReference type="Gene3D" id="1.10.12.10">
    <property type="entry name" value="Lyase 2-enoyl-coa Hydratase, Chain A, domain 2"/>
    <property type="match status" value="1"/>
</dbReference>
<dbReference type="SUPFAM" id="SSF52096">
    <property type="entry name" value="ClpP/crotonase"/>
    <property type="match status" value="1"/>
</dbReference>
<evidence type="ECO:0000313" key="4">
    <source>
        <dbReference type="Proteomes" id="UP000321827"/>
    </source>
</evidence>
<gene>
    <name evidence="3" type="ORF">ODE01S_07020</name>
</gene>
<dbReference type="Pfam" id="PF00378">
    <property type="entry name" value="ECH_1"/>
    <property type="match status" value="1"/>
</dbReference>
<evidence type="ECO:0000256" key="2">
    <source>
        <dbReference type="RuleBase" id="RU003707"/>
    </source>
</evidence>
<reference evidence="3 4" key="1">
    <citation type="submission" date="2019-07" db="EMBL/GenBank/DDBJ databases">
        <title>Whole genome shotgun sequence of Oceanithermus desulfurans NBRC 100063.</title>
        <authorList>
            <person name="Hosoyama A."/>
            <person name="Uohara A."/>
            <person name="Ohji S."/>
            <person name="Ichikawa N."/>
        </authorList>
    </citation>
    <scope>NUCLEOTIDE SEQUENCE [LARGE SCALE GENOMIC DNA]</scope>
    <source>
        <strain evidence="3 4">NBRC 100063</strain>
    </source>
</reference>
<dbReference type="PANTHER" id="PTHR43459">
    <property type="entry name" value="ENOYL-COA HYDRATASE"/>
    <property type="match status" value="1"/>
</dbReference>
<dbReference type="InterPro" id="IPR018376">
    <property type="entry name" value="Enoyl-CoA_hyd/isom_CS"/>
</dbReference>
<dbReference type="CDD" id="cd06558">
    <property type="entry name" value="crotonase-like"/>
    <property type="match status" value="1"/>
</dbReference>
<organism evidence="3 4">
    <name type="scientific">Oceanithermus desulfurans NBRC 100063</name>
    <dbReference type="NCBI Taxonomy" id="1227550"/>
    <lineage>
        <taxon>Bacteria</taxon>
        <taxon>Thermotogati</taxon>
        <taxon>Deinococcota</taxon>
        <taxon>Deinococci</taxon>
        <taxon>Thermales</taxon>
        <taxon>Thermaceae</taxon>
        <taxon>Oceanithermus</taxon>
    </lineage>
</organism>
<dbReference type="EMBL" id="BJXN01000004">
    <property type="protein sequence ID" value="GEM89268.1"/>
    <property type="molecule type" value="Genomic_DNA"/>
</dbReference>
<dbReference type="InterPro" id="IPR001753">
    <property type="entry name" value="Enoyl-CoA_hydra/iso"/>
</dbReference>
<comment type="caution">
    <text evidence="3">The sequence shown here is derived from an EMBL/GenBank/DDBJ whole genome shotgun (WGS) entry which is preliminary data.</text>
</comment>
<evidence type="ECO:0000256" key="1">
    <source>
        <dbReference type="ARBA" id="ARBA00005254"/>
    </source>
</evidence>
<accession>A0A511RI04</accession>
<dbReference type="PANTHER" id="PTHR43459:SF1">
    <property type="entry name" value="EG:BACN32G11.4 PROTEIN"/>
    <property type="match status" value="1"/>
</dbReference>
<evidence type="ECO:0000313" key="3">
    <source>
        <dbReference type="EMBL" id="GEM89268.1"/>
    </source>
</evidence>
<dbReference type="RefSeq" id="WP_147145919.1">
    <property type="nucleotide sequence ID" value="NZ_BJXN01000004.1"/>
</dbReference>
<dbReference type="AlphaFoldDB" id="A0A511RI04"/>
<dbReference type="GO" id="GO:0003824">
    <property type="term" value="F:catalytic activity"/>
    <property type="evidence" value="ECO:0007669"/>
    <property type="project" value="InterPro"/>
</dbReference>
<dbReference type="Proteomes" id="UP000321827">
    <property type="component" value="Unassembled WGS sequence"/>
</dbReference>
<dbReference type="OrthoDB" id="30646at2"/>